<gene>
    <name evidence="1" type="ORF">FHR70_000735</name>
</gene>
<sequence length="69" mass="7969">MTLIAQQRQKSLDTWLAARGEAGRIIAEYGKRSDWEAWANEQVSQSPHERILRRMLADQLVPKQPLVLL</sequence>
<protein>
    <submittedName>
        <fullName evidence="1">Uncharacterized protein</fullName>
    </submittedName>
</protein>
<organism evidence="1 2">
    <name type="scientific">Microvirga lupini</name>
    <dbReference type="NCBI Taxonomy" id="420324"/>
    <lineage>
        <taxon>Bacteria</taxon>
        <taxon>Pseudomonadati</taxon>
        <taxon>Pseudomonadota</taxon>
        <taxon>Alphaproteobacteria</taxon>
        <taxon>Hyphomicrobiales</taxon>
        <taxon>Methylobacteriaceae</taxon>
        <taxon>Microvirga</taxon>
    </lineage>
</organism>
<proteinExistence type="predicted"/>
<accession>A0A7W4VI78</accession>
<comment type="caution">
    <text evidence="1">The sequence shown here is derived from an EMBL/GenBank/DDBJ whole genome shotgun (WGS) entry which is preliminary data.</text>
</comment>
<dbReference type="Proteomes" id="UP000532010">
    <property type="component" value="Unassembled WGS sequence"/>
</dbReference>
<name>A0A7W4VI78_9HYPH</name>
<dbReference type="EMBL" id="JACHWB010000001">
    <property type="protein sequence ID" value="MBB3017695.1"/>
    <property type="molecule type" value="Genomic_DNA"/>
</dbReference>
<reference evidence="1 2" key="1">
    <citation type="submission" date="2020-08" db="EMBL/GenBank/DDBJ databases">
        <title>The Agave Microbiome: Exploring the role of microbial communities in plant adaptations to desert environments.</title>
        <authorList>
            <person name="Partida-Martinez L.P."/>
        </authorList>
    </citation>
    <scope>NUCLEOTIDE SEQUENCE [LARGE SCALE GENOMIC DNA]</scope>
    <source>
        <strain evidence="1 2">AT3.9</strain>
    </source>
</reference>
<evidence type="ECO:0000313" key="1">
    <source>
        <dbReference type="EMBL" id="MBB3017695.1"/>
    </source>
</evidence>
<dbReference type="RefSeq" id="WP_183447195.1">
    <property type="nucleotide sequence ID" value="NZ_JACHWB010000001.1"/>
</dbReference>
<keyword evidence="2" id="KW-1185">Reference proteome</keyword>
<evidence type="ECO:0000313" key="2">
    <source>
        <dbReference type="Proteomes" id="UP000532010"/>
    </source>
</evidence>
<dbReference type="AlphaFoldDB" id="A0A7W4VI78"/>